<organism evidence="1">
    <name type="scientific">marine metagenome</name>
    <dbReference type="NCBI Taxonomy" id="408172"/>
    <lineage>
        <taxon>unclassified sequences</taxon>
        <taxon>metagenomes</taxon>
        <taxon>ecological metagenomes</taxon>
    </lineage>
</organism>
<dbReference type="EMBL" id="UINC01015755">
    <property type="protein sequence ID" value="SVA66106.1"/>
    <property type="molecule type" value="Genomic_DNA"/>
</dbReference>
<dbReference type="AlphaFoldDB" id="A0A381XMW2"/>
<sequence>MDDLPFVREAFADRPDRGLHDFSDSGIEAMLEQDIESRLPEVFPITAESSWRGMNIFERMPNEPISVGRFIVDGTLMHSVVQQMHPDHRGGGLWGAKLTPLAMAMVFLVYQADVFQWQITKTITPMFEWSKHGTEIGTIAPEHTEAGSEQVLGHETREQWRTRVGDSAHTYTIED</sequence>
<reference evidence="1" key="1">
    <citation type="submission" date="2018-05" db="EMBL/GenBank/DDBJ databases">
        <authorList>
            <person name="Lanie J.A."/>
            <person name="Ng W.-L."/>
            <person name="Kazmierczak K.M."/>
            <person name="Andrzejewski T.M."/>
            <person name="Davidsen T.M."/>
            <person name="Wayne K.J."/>
            <person name="Tettelin H."/>
            <person name="Glass J.I."/>
            <person name="Rusch D."/>
            <person name="Podicherti R."/>
            <person name="Tsui H.-C.T."/>
            <person name="Winkler M.E."/>
        </authorList>
    </citation>
    <scope>NUCLEOTIDE SEQUENCE</scope>
</reference>
<name>A0A381XMW2_9ZZZZ</name>
<gene>
    <name evidence="1" type="ORF">METZ01_LOCUS118960</name>
</gene>
<protein>
    <submittedName>
        <fullName evidence="1">Uncharacterized protein</fullName>
    </submittedName>
</protein>
<accession>A0A381XMW2</accession>
<proteinExistence type="predicted"/>
<evidence type="ECO:0000313" key="1">
    <source>
        <dbReference type="EMBL" id="SVA66106.1"/>
    </source>
</evidence>